<dbReference type="RefSeq" id="WP_162311052.1">
    <property type="nucleotide sequence ID" value="NZ_JACHGU010000001.1"/>
</dbReference>
<evidence type="ECO:0000313" key="1">
    <source>
        <dbReference type="EMBL" id="KAF1686256.1"/>
    </source>
</evidence>
<reference evidence="1 2" key="1">
    <citation type="submission" date="2017-10" db="EMBL/GenBank/DDBJ databases">
        <title>Whole genome sequencing of Pseudoxanthomonas broegbernensis DSM 12573(T).</title>
        <authorList>
            <person name="Kumar S."/>
            <person name="Bansal K."/>
            <person name="Kaur A."/>
            <person name="Patil P."/>
            <person name="Sharma S."/>
            <person name="Patil P.B."/>
        </authorList>
    </citation>
    <scope>NUCLEOTIDE SEQUENCE [LARGE SCALE GENOMIC DNA]</scope>
    <source>
        <strain evidence="1 2">DSM 12573</strain>
    </source>
</reference>
<accession>A0A7V8K6S9</accession>
<dbReference type="InterPro" id="IPR027056">
    <property type="entry name" value="Gluconate_2DH_su3"/>
</dbReference>
<name>A0A7V8K6S9_9GAMM</name>
<dbReference type="Proteomes" id="UP000462066">
    <property type="component" value="Unassembled WGS sequence"/>
</dbReference>
<keyword evidence="2" id="KW-1185">Reference proteome</keyword>
<dbReference type="AlphaFoldDB" id="A0A7V8K6S9"/>
<protein>
    <submittedName>
        <fullName evidence="1">Twin-arginine translocation pathway signal</fullName>
    </submittedName>
</protein>
<evidence type="ECO:0000313" key="2">
    <source>
        <dbReference type="Proteomes" id="UP000462066"/>
    </source>
</evidence>
<comment type="caution">
    <text evidence="1">The sequence shown here is derived from an EMBL/GenBank/DDBJ whole genome shotgun (WGS) entry which is preliminary data.</text>
</comment>
<gene>
    <name evidence="1" type="ORF">B1992_08480</name>
</gene>
<dbReference type="Pfam" id="PF13618">
    <property type="entry name" value="Gluconate_2-dh3"/>
    <property type="match status" value="1"/>
</dbReference>
<dbReference type="EMBL" id="MWIP01000007">
    <property type="protein sequence ID" value="KAF1686256.1"/>
    <property type="molecule type" value="Genomic_DNA"/>
</dbReference>
<proteinExistence type="predicted"/>
<organism evidence="1 2">
    <name type="scientific">Pseudoxanthomonas broegbernensis</name>
    <dbReference type="NCBI Taxonomy" id="83619"/>
    <lineage>
        <taxon>Bacteria</taxon>
        <taxon>Pseudomonadati</taxon>
        <taxon>Pseudomonadota</taxon>
        <taxon>Gammaproteobacteria</taxon>
        <taxon>Lysobacterales</taxon>
        <taxon>Lysobacteraceae</taxon>
        <taxon>Pseudoxanthomonas</taxon>
    </lineage>
</organism>
<sequence length="192" mass="20471">MERRELLKMIAAATGAAMIGMPAFVYGQSTVPATEGAFSEGEVALLDEIAETILPRTSTPGARDAGVGPFMARFVTDCYTPEDQAIFRSGLADLDKRAGGRFMAMTPEARAALLRTLDAEAKARSGNAWVASDGSSPGPAKPHYFTMIKQLVLFGFFTSEVGATEVLRYVAVPGHYDGDLAYEPGTPAWATR</sequence>